<keyword evidence="2" id="KW-0238">DNA-binding</keyword>
<keyword evidence="1" id="KW-0805">Transcription regulation</keyword>
<name>A0A1W2E742_9HYPH</name>
<dbReference type="Gene3D" id="1.20.120.530">
    <property type="entry name" value="GntR ligand-binding domain-like"/>
    <property type="match status" value="1"/>
</dbReference>
<dbReference type="InterPro" id="IPR036388">
    <property type="entry name" value="WH-like_DNA-bd_sf"/>
</dbReference>
<keyword evidence="7" id="KW-1185">Reference proteome</keyword>
<evidence type="ECO:0000256" key="4">
    <source>
        <dbReference type="SAM" id="MobiDB-lite"/>
    </source>
</evidence>
<dbReference type="SUPFAM" id="SSF48008">
    <property type="entry name" value="GntR ligand-binding domain-like"/>
    <property type="match status" value="1"/>
</dbReference>
<dbReference type="Gene3D" id="1.10.10.10">
    <property type="entry name" value="Winged helix-like DNA-binding domain superfamily/Winged helix DNA-binding domain"/>
    <property type="match status" value="1"/>
</dbReference>
<gene>
    <name evidence="6" type="ORF">SAMN06297251_12229</name>
</gene>
<dbReference type="Pfam" id="PF00392">
    <property type="entry name" value="GntR"/>
    <property type="match status" value="1"/>
</dbReference>
<proteinExistence type="predicted"/>
<dbReference type="GO" id="GO:0003700">
    <property type="term" value="F:DNA-binding transcription factor activity"/>
    <property type="evidence" value="ECO:0007669"/>
    <property type="project" value="InterPro"/>
</dbReference>
<evidence type="ECO:0000256" key="1">
    <source>
        <dbReference type="ARBA" id="ARBA00023015"/>
    </source>
</evidence>
<dbReference type="InterPro" id="IPR036390">
    <property type="entry name" value="WH_DNA-bd_sf"/>
</dbReference>
<dbReference type="InterPro" id="IPR000524">
    <property type="entry name" value="Tscrpt_reg_HTH_GntR"/>
</dbReference>
<dbReference type="OrthoDB" id="8680240at2"/>
<dbReference type="SMART" id="SM00895">
    <property type="entry name" value="FCD"/>
    <property type="match status" value="1"/>
</dbReference>
<dbReference type="AlphaFoldDB" id="A0A1W2E742"/>
<dbReference type="STRING" id="937218.SAMN06297251_12229"/>
<dbReference type="PANTHER" id="PTHR43537:SF20">
    <property type="entry name" value="HTH-TYPE TRANSCRIPTIONAL REPRESSOR GLAR"/>
    <property type="match status" value="1"/>
</dbReference>
<evidence type="ECO:0000313" key="7">
    <source>
        <dbReference type="Proteomes" id="UP000192656"/>
    </source>
</evidence>
<feature type="region of interest" description="Disordered" evidence="4">
    <location>
        <begin position="219"/>
        <end position="243"/>
    </location>
</feature>
<accession>A0A1W2E742</accession>
<evidence type="ECO:0000313" key="6">
    <source>
        <dbReference type="EMBL" id="SMD05574.1"/>
    </source>
</evidence>
<dbReference type="PANTHER" id="PTHR43537">
    <property type="entry name" value="TRANSCRIPTIONAL REGULATOR, GNTR FAMILY"/>
    <property type="match status" value="1"/>
</dbReference>
<protein>
    <submittedName>
        <fullName evidence="6">Transcriptional regulator, GntR family</fullName>
    </submittedName>
</protein>
<feature type="domain" description="GntR C-terminal" evidence="5">
    <location>
        <begin position="81"/>
        <end position="213"/>
    </location>
</feature>
<dbReference type="SUPFAM" id="SSF46785">
    <property type="entry name" value="Winged helix' DNA-binding domain"/>
    <property type="match status" value="1"/>
</dbReference>
<dbReference type="InterPro" id="IPR008920">
    <property type="entry name" value="TF_FadR/GntR_C"/>
</dbReference>
<organism evidence="6 7">
    <name type="scientific">Fulvimarina manganoxydans</name>
    <dbReference type="NCBI Taxonomy" id="937218"/>
    <lineage>
        <taxon>Bacteria</taxon>
        <taxon>Pseudomonadati</taxon>
        <taxon>Pseudomonadota</taxon>
        <taxon>Alphaproteobacteria</taxon>
        <taxon>Hyphomicrobiales</taxon>
        <taxon>Aurantimonadaceae</taxon>
        <taxon>Fulvimarina</taxon>
    </lineage>
</organism>
<keyword evidence="3" id="KW-0804">Transcription</keyword>
<evidence type="ECO:0000259" key="5">
    <source>
        <dbReference type="SMART" id="SM00895"/>
    </source>
</evidence>
<dbReference type="Pfam" id="PF07729">
    <property type="entry name" value="FCD"/>
    <property type="match status" value="1"/>
</dbReference>
<dbReference type="EMBL" id="FWXR01000022">
    <property type="protein sequence ID" value="SMD05574.1"/>
    <property type="molecule type" value="Genomic_DNA"/>
</dbReference>
<dbReference type="Proteomes" id="UP000192656">
    <property type="component" value="Unassembled WGS sequence"/>
</dbReference>
<dbReference type="InterPro" id="IPR011711">
    <property type="entry name" value="GntR_C"/>
</dbReference>
<reference evidence="6 7" key="1">
    <citation type="submission" date="2017-04" db="EMBL/GenBank/DDBJ databases">
        <authorList>
            <person name="Afonso C.L."/>
            <person name="Miller P.J."/>
            <person name="Scott M.A."/>
            <person name="Spackman E."/>
            <person name="Goraichik I."/>
            <person name="Dimitrov K.M."/>
            <person name="Suarez D.L."/>
            <person name="Swayne D.E."/>
        </authorList>
    </citation>
    <scope>NUCLEOTIDE SEQUENCE [LARGE SCALE GENOMIC DNA]</scope>
    <source>
        <strain evidence="6 7">CGMCC 1.10972</strain>
    </source>
</reference>
<evidence type="ECO:0000256" key="2">
    <source>
        <dbReference type="ARBA" id="ARBA00023125"/>
    </source>
</evidence>
<sequence length="243" mass="27952">MTTRRIGVSPQAMYQSFKGRLISGEFAAGERLRPDRFRDEYGMGATAIREVFLRLTGEQLLTTEEQRGFHMPEASFEKLEETLAYRLLLEAEGARLAFLHGDLEWEARLYAAHHKLAHIEHRMNEMAQIKPVIPVWTRIDWEFHEVLMSACPSTTLREAHRNSFERYRQQVVAILPTYGFRPETIPQHAAILKAATERDAEACRRAIEAHLTSHRDLIVERKTDPREGSGANETRRAANIETS</sequence>
<evidence type="ECO:0000256" key="3">
    <source>
        <dbReference type="ARBA" id="ARBA00023163"/>
    </source>
</evidence>
<dbReference type="GO" id="GO:0003677">
    <property type="term" value="F:DNA binding"/>
    <property type="evidence" value="ECO:0007669"/>
    <property type="project" value="UniProtKB-KW"/>
</dbReference>
<dbReference type="RefSeq" id="WP_084412006.1">
    <property type="nucleotide sequence ID" value="NZ_FWXR01000022.1"/>
</dbReference>